<organism evidence="1 2">
    <name type="scientific">Ceratodon purpureus</name>
    <name type="common">Fire moss</name>
    <name type="synonym">Dicranum purpureum</name>
    <dbReference type="NCBI Taxonomy" id="3225"/>
    <lineage>
        <taxon>Eukaryota</taxon>
        <taxon>Viridiplantae</taxon>
        <taxon>Streptophyta</taxon>
        <taxon>Embryophyta</taxon>
        <taxon>Bryophyta</taxon>
        <taxon>Bryophytina</taxon>
        <taxon>Bryopsida</taxon>
        <taxon>Dicranidae</taxon>
        <taxon>Pseudoditrichales</taxon>
        <taxon>Ditrichaceae</taxon>
        <taxon>Ceratodon</taxon>
    </lineage>
</organism>
<name>A0A8T0I6R0_CERPU</name>
<dbReference type="AlphaFoldDB" id="A0A8T0I6R0"/>
<reference evidence="1" key="1">
    <citation type="submission" date="2020-06" db="EMBL/GenBank/DDBJ databases">
        <title>WGS assembly of Ceratodon purpureus strain R40.</title>
        <authorList>
            <person name="Carey S.B."/>
            <person name="Jenkins J."/>
            <person name="Shu S."/>
            <person name="Lovell J.T."/>
            <person name="Sreedasyam A."/>
            <person name="Maumus F."/>
            <person name="Tiley G.P."/>
            <person name="Fernandez-Pozo N."/>
            <person name="Barry K."/>
            <person name="Chen C."/>
            <person name="Wang M."/>
            <person name="Lipzen A."/>
            <person name="Daum C."/>
            <person name="Saski C.A."/>
            <person name="Payton A.C."/>
            <person name="Mcbreen J.C."/>
            <person name="Conrad R.E."/>
            <person name="Kollar L.M."/>
            <person name="Olsson S."/>
            <person name="Huttunen S."/>
            <person name="Landis J.B."/>
            <person name="Wickett N.J."/>
            <person name="Johnson M.G."/>
            <person name="Rensing S.A."/>
            <person name="Grimwood J."/>
            <person name="Schmutz J."/>
            <person name="Mcdaniel S.F."/>
        </authorList>
    </citation>
    <scope>NUCLEOTIDE SEQUENCE</scope>
    <source>
        <strain evidence="1">R40</strain>
    </source>
</reference>
<evidence type="ECO:0000313" key="1">
    <source>
        <dbReference type="EMBL" id="KAG0578659.1"/>
    </source>
</evidence>
<dbReference type="Proteomes" id="UP000822688">
    <property type="component" value="Chromosome 4"/>
</dbReference>
<keyword evidence="2" id="KW-1185">Reference proteome</keyword>
<dbReference type="EMBL" id="CM026424">
    <property type="protein sequence ID" value="KAG0578659.1"/>
    <property type="molecule type" value="Genomic_DNA"/>
</dbReference>
<proteinExistence type="predicted"/>
<accession>A0A8T0I6R0</accession>
<gene>
    <name evidence="1" type="ORF">KC19_4G039800</name>
</gene>
<protein>
    <submittedName>
        <fullName evidence="1">Uncharacterized protein</fullName>
    </submittedName>
</protein>
<comment type="caution">
    <text evidence="1">The sequence shown here is derived from an EMBL/GenBank/DDBJ whole genome shotgun (WGS) entry which is preliminary data.</text>
</comment>
<sequence length="96" mass="10955">MHEESGRMTFCEHGSRLDVDSRDQYGKTDVQAEFIGKSEDKYQNLSKELEPGIEAKYKKRCEEAVKEGGSKSVHVLGSWTIPSLITDEEAFRKQIM</sequence>
<dbReference type="PANTHER" id="PTHR35754:SF2">
    <property type="entry name" value="ATP SYNTHASE SUBUNIT B"/>
    <property type="match status" value="1"/>
</dbReference>
<dbReference type="PANTHER" id="PTHR35754">
    <property type="entry name" value="ATP SYNTHASE SUBUNIT B"/>
    <property type="match status" value="1"/>
</dbReference>
<evidence type="ECO:0000313" key="2">
    <source>
        <dbReference type="Proteomes" id="UP000822688"/>
    </source>
</evidence>